<dbReference type="SUPFAM" id="SSF52540">
    <property type="entry name" value="P-loop containing nucleoside triphosphate hydrolases"/>
    <property type="match status" value="1"/>
</dbReference>
<organism evidence="1 2">
    <name type="scientific">Apatococcus lobatus</name>
    <dbReference type="NCBI Taxonomy" id="904363"/>
    <lineage>
        <taxon>Eukaryota</taxon>
        <taxon>Viridiplantae</taxon>
        <taxon>Chlorophyta</taxon>
        <taxon>core chlorophytes</taxon>
        <taxon>Trebouxiophyceae</taxon>
        <taxon>Chlorellales</taxon>
        <taxon>Chlorellaceae</taxon>
        <taxon>Apatococcus</taxon>
    </lineage>
</organism>
<keyword evidence="2" id="KW-1185">Reference proteome</keyword>
<evidence type="ECO:0000313" key="2">
    <source>
        <dbReference type="Proteomes" id="UP001438707"/>
    </source>
</evidence>
<reference evidence="1 2" key="1">
    <citation type="journal article" date="2024" name="Nat. Commun.">
        <title>Phylogenomics reveals the evolutionary origins of lichenization in chlorophyte algae.</title>
        <authorList>
            <person name="Puginier C."/>
            <person name="Libourel C."/>
            <person name="Otte J."/>
            <person name="Skaloud P."/>
            <person name="Haon M."/>
            <person name="Grisel S."/>
            <person name="Petersen M."/>
            <person name="Berrin J.G."/>
            <person name="Delaux P.M."/>
            <person name="Dal Grande F."/>
            <person name="Keller J."/>
        </authorList>
    </citation>
    <scope>NUCLEOTIDE SEQUENCE [LARGE SCALE GENOMIC DNA]</scope>
    <source>
        <strain evidence="1 2">SAG 2145</strain>
    </source>
</reference>
<dbReference type="Proteomes" id="UP001438707">
    <property type="component" value="Unassembled WGS sequence"/>
</dbReference>
<accession>A0AAW1QTU0</accession>
<proteinExistence type="predicted"/>
<comment type="caution">
    <text evidence="1">The sequence shown here is derived from an EMBL/GenBank/DDBJ whole genome shotgun (WGS) entry which is preliminary data.</text>
</comment>
<name>A0AAW1QTU0_9CHLO</name>
<dbReference type="InterPro" id="IPR027417">
    <property type="entry name" value="P-loop_NTPase"/>
</dbReference>
<sequence>MRHAHIAQNRFAFPKPPLQQSMILDPLETGRARLKEAKAKLTDEAYVESIRSSVGTPTIFLERSVADAFTNSFNPTLAVLWDASTDLQSVLDPYAAAMYIASYMMKDAAGHEQLTRGCRQKVQRRWLWPEAEDWAKVMAAGMADFELDAMDQKAMEDIRKALQDLETNQPPGTTVPDVAELAQGNAAGQGAFDVASELMPSLTTPERQGDIKIFDMVNMLSRGQRIFFNHVIGLMLIIDEISMVGYCMEKLIEARLREVKGSTARYEGIHVMKCGDLYQLQLIGDRTIYAAAADLLLEEVLETHLWRESVQLYEMHEIHRQHNTEFPQVLNEMRVGDKSQIKADLRHCKDHCSMLKAATKPHMYFTNRKVQSHNAPVVAQAADQLITYTAQDILLGQLSTHEREFHERALPDRKYQDCGGLEYKLSLRADLPVELGASTNKPDGMCNGAFGVARSCEPNVVWVKFQNPKVGETTRRTLPGNAPARSDGTWTPILRLSITFQKGKSANVQVMRTRFPLHHATARTIHHAQVNTTLDYVIDFEGAQKVAALVYVGISRAPDASEVTINNLTKELIQPNIAADIELRRLRSNAQLQVMYTPLEQLPSPSFTVMAQNVTWSKRRAVAMEMQPEHRSSDRPEIDATRGSLLAWTPAIKRVQPYYISTPSI</sequence>
<evidence type="ECO:0000313" key="1">
    <source>
        <dbReference type="EMBL" id="KAK9824879.1"/>
    </source>
</evidence>
<dbReference type="EMBL" id="JALJOS010000027">
    <property type="protein sequence ID" value="KAK9824879.1"/>
    <property type="molecule type" value="Genomic_DNA"/>
</dbReference>
<protein>
    <submittedName>
        <fullName evidence="1">Uncharacterized protein</fullName>
    </submittedName>
</protein>
<dbReference type="AlphaFoldDB" id="A0AAW1QTU0"/>
<gene>
    <name evidence="1" type="ORF">WJX74_002615</name>
</gene>
<dbReference type="InterPro" id="IPR051055">
    <property type="entry name" value="PIF1_helicase"/>
</dbReference>
<dbReference type="PANTHER" id="PTHR47642">
    <property type="entry name" value="ATP-DEPENDENT DNA HELICASE"/>
    <property type="match status" value="1"/>
</dbReference>
<dbReference type="Gene3D" id="3.40.50.300">
    <property type="entry name" value="P-loop containing nucleotide triphosphate hydrolases"/>
    <property type="match status" value="1"/>
</dbReference>